<keyword evidence="2" id="KW-1003">Cell membrane</keyword>
<evidence type="ECO:0000256" key="4">
    <source>
        <dbReference type="ARBA" id="ARBA00022989"/>
    </source>
</evidence>
<dbReference type="EMBL" id="DVNA01000040">
    <property type="protein sequence ID" value="HIU54525.1"/>
    <property type="molecule type" value="Genomic_DNA"/>
</dbReference>
<dbReference type="Pfam" id="PF04024">
    <property type="entry name" value="PspC"/>
    <property type="match status" value="1"/>
</dbReference>
<reference evidence="9" key="1">
    <citation type="submission" date="2020-10" db="EMBL/GenBank/DDBJ databases">
        <authorList>
            <person name="Gilroy R."/>
        </authorList>
    </citation>
    <scope>NUCLEOTIDE SEQUENCE</scope>
    <source>
        <strain evidence="9">CHK158-818</strain>
    </source>
</reference>
<feature type="domain" description="Phage shock protein PspC N-terminal" evidence="8">
    <location>
        <begin position="129"/>
        <end position="186"/>
    </location>
</feature>
<sequence length="376" mass="41937">MKKTTTINLGQSIFHIDEDAYELLRQYLDSLKNHFENEEGADEILEDIESRMSDLFKERIRYGLEVLTVRDAREVIEIMGHPEDFEKDGLEAGPENVGGHKEASDAPAQPSSEKSEEEILNTPYEKGPKRLFRDPDNQVLGGVSSGIGHYLNIDANIVRILFVIFAFLWGASVLLYLLMWIIIPEAKSSAQKLQMNGYAVTIDNIRHSILAEKKKGDGGSVFRKTRSALAVVLRVLLIIVITLIVVGIISALLLFLMSFGFGAMILSSLAWIFDEGALMAPHLPGMGIPDSLWPVISHSTPLIFGLLLVFGIPIVALIRFLIVSAVLEKPLSKAINWVLGISWLVGIVLLLYWTFSCLPVLLSNPVWHINVHWLQM</sequence>
<accession>A0A9D1M6H1</accession>
<keyword evidence="4 7" id="KW-1133">Transmembrane helix</keyword>
<dbReference type="PANTHER" id="PTHR33885">
    <property type="entry name" value="PHAGE SHOCK PROTEIN C"/>
    <property type="match status" value="1"/>
</dbReference>
<evidence type="ECO:0000313" key="10">
    <source>
        <dbReference type="Proteomes" id="UP000824112"/>
    </source>
</evidence>
<name>A0A9D1M6H1_9BACT</name>
<evidence type="ECO:0000256" key="1">
    <source>
        <dbReference type="ARBA" id="ARBA00004162"/>
    </source>
</evidence>
<evidence type="ECO:0000259" key="8">
    <source>
        <dbReference type="Pfam" id="PF04024"/>
    </source>
</evidence>
<feature type="region of interest" description="Disordered" evidence="6">
    <location>
        <begin position="85"/>
        <end position="118"/>
    </location>
</feature>
<reference evidence="9" key="2">
    <citation type="journal article" date="2021" name="PeerJ">
        <title>Extensive microbial diversity within the chicken gut microbiome revealed by metagenomics and culture.</title>
        <authorList>
            <person name="Gilroy R."/>
            <person name="Ravi A."/>
            <person name="Getino M."/>
            <person name="Pursley I."/>
            <person name="Horton D.L."/>
            <person name="Alikhan N.F."/>
            <person name="Baker D."/>
            <person name="Gharbi K."/>
            <person name="Hall N."/>
            <person name="Watson M."/>
            <person name="Adriaenssens E.M."/>
            <person name="Foster-Nyarko E."/>
            <person name="Jarju S."/>
            <person name="Secka A."/>
            <person name="Antonio M."/>
            <person name="Oren A."/>
            <person name="Chaudhuri R.R."/>
            <person name="La Ragione R."/>
            <person name="Hildebrand F."/>
            <person name="Pallen M.J."/>
        </authorList>
    </citation>
    <scope>NUCLEOTIDE SEQUENCE</scope>
    <source>
        <strain evidence="9">CHK158-818</strain>
    </source>
</reference>
<evidence type="ECO:0000256" key="7">
    <source>
        <dbReference type="SAM" id="Phobius"/>
    </source>
</evidence>
<feature type="transmembrane region" description="Helical" evidence="7">
    <location>
        <begin position="253"/>
        <end position="273"/>
    </location>
</feature>
<keyword evidence="5 7" id="KW-0472">Membrane</keyword>
<evidence type="ECO:0000256" key="6">
    <source>
        <dbReference type="SAM" id="MobiDB-lite"/>
    </source>
</evidence>
<protein>
    <submittedName>
        <fullName evidence="9">PspC domain-containing protein</fullName>
    </submittedName>
</protein>
<feature type="transmembrane region" description="Helical" evidence="7">
    <location>
        <begin position="160"/>
        <end position="183"/>
    </location>
</feature>
<evidence type="ECO:0000256" key="3">
    <source>
        <dbReference type="ARBA" id="ARBA00022692"/>
    </source>
</evidence>
<dbReference type="AlphaFoldDB" id="A0A9D1M6H1"/>
<proteinExistence type="predicted"/>
<dbReference type="InterPro" id="IPR052027">
    <property type="entry name" value="PspC"/>
</dbReference>
<comment type="subcellular location">
    <subcellularLocation>
        <location evidence="1">Cell membrane</location>
        <topology evidence="1">Single-pass membrane protein</topology>
    </subcellularLocation>
</comment>
<dbReference type="PANTHER" id="PTHR33885:SF3">
    <property type="entry name" value="PHAGE SHOCK PROTEIN C"/>
    <property type="match status" value="1"/>
</dbReference>
<dbReference type="InterPro" id="IPR007168">
    <property type="entry name" value="Phageshock_PspC_N"/>
</dbReference>
<feature type="transmembrane region" description="Helical" evidence="7">
    <location>
        <begin position="302"/>
        <end position="322"/>
    </location>
</feature>
<dbReference type="Proteomes" id="UP000824112">
    <property type="component" value="Unassembled WGS sequence"/>
</dbReference>
<evidence type="ECO:0000313" key="9">
    <source>
        <dbReference type="EMBL" id="HIU54525.1"/>
    </source>
</evidence>
<evidence type="ECO:0000256" key="5">
    <source>
        <dbReference type="ARBA" id="ARBA00023136"/>
    </source>
</evidence>
<feature type="transmembrane region" description="Helical" evidence="7">
    <location>
        <begin position="227"/>
        <end position="246"/>
    </location>
</feature>
<evidence type="ECO:0000256" key="2">
    <source>
        <dbReference type="ARBA" id="ARBA00022475"/>
    </source>
</evidence>
<gene>
    <name evidence="9" type="ORF">IAB03_01805</name>
</gene>
<comment type="caution">
    <text evidence="9">The sequence shown here is derived from an EMBL/GenBank/DDBJ whole genome shotgun (WGS) entry which is preliminary data.</text>
</comment>
<dbReference type="GO" id="GO:0005886">
    <property type="term" value="C:plasma membrane"/>
    <property type="evidence" value="ECO:0007669"/>
    <property type="project" value="UniProtKB-SubCell"/>
</dbReference>
<keyword evidence="3 7" id="KW-0812">Transmembrane</keyword>
<feature type="transmembrane region" description="Helical" evidence="7">
    <location>
        <begin position="334"/>
        <end position="355"/>
    </location>
</feature>
<organism evidence="9 10">
    <name type="scientific">Candidatus Gallibacteroides avistercoris</name>
    <dbReference type="NCBI Taxonomy" id="2840833"/>
    <lineage>
        <taxon>Bacteria</taxon>
        <taxon>Pseudomonadati</taxon>
        <taxon>Bacteroidota</taxon>
        <taxon>Bacteroidia</taxon>
        <taxon>Bacteroidales</taxon>
        <taxon>Bacteroidaceae</taxon>
        <taxon>Bacteroidaceae incertae sedis</taxon>
        <taxon>Candidatus Gallibacteroides</taxon>
    </lineage>
</organism>